<feature type="binding site" evidence="3">
    <location>
        <position position="133"/>
    </location>
    <ligand>
        <name>a divalent metal cation</name>
        <dbReference type="ChEBI" id="CHEBI:60240"/>
    </ligand>
</feature>
<evidence type="ECO:0008006" key="6">
    <source>
        <dbReference type="Google" id="ProtNLM"/>
    </source>
</evidence>
<protein>
    <recommendedName>
        <fullName evidence="6">Damage-inducible protein DinB</fullName>
    </recommendedName>
</protein>
<evidence type="ECO:0000313" key="5">
    <source>
        <dbReference type="Proteomes" id="UP000191418"/>
    </source>
</evidence>
<comment type="similarity">
    <text evidence="1">Belongs to the DinB family.</text>
</comment>
<comment type="caution">
    <text evidence="4">The sequence shown here is derived from an EMBL/GenBank/DDBJ whole genome shotgun (WGS) entry which is preliminary data.</text>
</comment>
<dbReference type="Gene3D" id="1.20.120.450">
    <property type="entry name" value="dinb family like domain"/>
    <property type="match status" value="1"/>
</dbReference>
<dbReference type="Proteomes" id="UP000191418">
    <property type="component" value="Unassembled WGS sequence"/>
</dbReference>
<feature type="binding site" evidence="3">
    <location>
        <position position="137"/>
    </location>
    <ligand>
        <name>a divalent metal cation</name>
        <dbReference type="ChEBI" id="CHEBI:60240"/>
    </ligand>
</feature>
<dbReference type="PANTHER" id="PTHR37302">
    <property type="entry name" value="SLR1116 PROTEIN"/>
    <property type="match status" value="1"/>
</dbReference>
<dbReference type="GO" id="GO:0046872">
    <property type="term" value="F:metal ion binding"/>
    <property type="evidence" value="ECO:0007669"/>
    <property type="project" value="UniProtKB-KW"/>
</dbReference>
<dbReference type="AlphaFoldDB" id="A0A1V4T7D3"/>
<evidence type="ECO:0000256" key="2">
    <source>
        <dbReference type="ARBA" id="ARBA00022723"/>
    </source>
</evidence>
<dbReference type="InterPro" id="IPR034660">
    <property type="entry name" value="DinB/YfiT-like"/>
</dbReference>
<reference evidence="4 5" key="1">
    <citation type="submission" date="2017-01" db="EMBL/GenBank/DDBJ databases">
        <title>Genome Sequencing of a Marine Spirillum, Oceanospirillum multiglobuliferum ATCC 33336, from Japan.</title>
        <authorList>
            <person name="Carney J.G."/>
            <person name="Trachtenberg A.M."/>
            <person name="Rheaume B.A."/>
            <person name="Linnane J.D."/>
            <person name="Pitts N.L."/>
            <person name="Mykles D.L."/>
            <person name="Maclea K.S."/>
        </authorList>
    </citation>
    <scope>NUCLEOTIDE SEQUENCE [LARGE SCALE GENOMIC DNA]</scope>
    <source>
        <strain evidence="4 5">ATCC 33336</strain>
    </source>
</reference>
<dbReference type="EMBL" id="MTSM01000005">
    <property type="protein sequence ID" value="OPX56099.1"/>
    <property type="molecule type" value="Genomic_DNA"/>
</dbReference>
<dbReference type="Pfam" id="PF05163">
    <property type="entry name" value="DinB"/>
    <property type="match status" value="1"/>
</dbReference>
<dbReference type="SUPFAM" id="SSF109854">
    <property type="entry name" value="DinB/YfiT-like putative metalloenzymes"/>
    <property type="match status" value="1"/>
</dbReference>
<evidence type="ECO:0000313" key="4">
    <source>
        <dbReference type="EMBL" id="OPX56099.1"/>
    </source>
</evidence>
<organism evidence="4 5">
    <name type="scientific">Oceanospirillum multiglobuliferum</name>
    <dbReference type="NCBI Taxonomy" id="64969"/>
    <lineage>
        <taxon>Bacteria</taxon>
        <taxon>Pseudomonadati</taxon>
        <taxon>Pseudomonadota</taxon>
        <taxon>Gammaproteobacteria</taxon>
        <taxon>Oceanospirillales</taxon>
        <taxon>Oceanospirillaceae</taxon>
        <taxon>Oceanospirillum</taxon>
    </lineage>
</organism>
<keyword evidence="5" id="KW-1185">Reference proteome</keyword>
<feature type="binding site" evidence="3">
    <location>
        <position position="49"/>
    </location>
    <ligand>
        <name>a divalent metal cation</name>
        <dbReference type="ChEBI" id="CHEBI:60240"/>
    </ligand>
</feature>
<proteinExistence type="inferred from homology"/>
<dbReference type="InterPro" id="IPR007837">
    <property type="entry name" value="DinB"/>
</dbReference>
<keyword evidence="2 3" id="KW-0479">Metal-binding</keyword>
<evidence type="ECO:0000256" key="1">
    <source>
        <dbReference type="ARBA" id="ARBA00008635"/>
    </source>
</evidence>
<evidence type="ECO:0000256" key="3">
    <source>
        <dbReference type="PIRSR" id="PIRSR607837-1"/>
    </source>
</evidence>
<dbReference type="PANTHER" id="PTHR37302:SF3">
    <property type="entry name" value="DAMAGE-INDUCIBLE PROTEIN DINB"/>
    <property type="match status" value="1"/>
</dbReference>
<accession>A0A1V4T7D3</accession>
<sequence>MMQQHLAKLSRYHRWATEKLFESVSLLSDEQYRQDAGLFFGSVHGTLNHLLLVDQLWHARIEGIPYPVTDLSHEIESNAKALETALLAQCNTWFQTCATVTERRLSKAIEYRNIAGQKAEINLDDLLIHVFNHGTHHRGQISAVLVEHGVPVPEMDYYYFVLASRR</sequence>
<gene>
    <name evidence="4" type="ORF">BTE48_06005</name>
</gene>
<dbReference type="STRING" id="64969.SAMN02745127_00158"/>
<name>A0A1V4T7D3_9GAMM</name>